<dbReference type="PANTHER" id="PTHR14003:SF20">
    <property type="entry name" value="FINGER DOMAIN PROTEIN, PUTATIVE (AFU_ORTHOLOGUE AFUA_4G10380)-RELATED"/>
    <property type="match status" value="1"/>
</dbReference>
<feature type="compositionally biased region" description="Low complexity" evidence="6">
    <location>
        <begin position="148"/>
        <end position="161"/>
    </location>
</feature>
<dbReference type="GO" id="GO:0000978">
    <property type="term" value="F:RNA polymerase II cis-regulatory region sequence-specific DNA binding"/>
    <property type="evidence" value="ECO:0007669"/>
    <property type="project" value="TreeGrafter"/>
</dbReference>
<sequence length="301" mass="32799">MTLWNCMSCAKTFSRKGDLTRHQLLHTGIKPHICPTCGKGFAQFSGLKTHLNIHTKAKPYVCGIGTCRKAFGDPSSCSRHRKETHRAEGAYKCPLLDCGTRIKRRSAFATHLRKHGVDPCKVDLSAIASGAVTQLDAMHLHSLAPHTASQSESQSSVSAVSPDNQFSGYSPLRRSPEVLFSSQGNDLYSSYSSPDYSVPPLMRYPPLNQHAPLVGVQPSDDLLGDISQKHGYLDNFWSVDYSLFSFPLDIPSLETLSDQDSTFSRSQTSSPLSSCSSLDLLDFSGFPSSHPAGGLLSFGTR</sequence>
<dbReference type="EMBL" id="KN831947">
    <property type="protein sequence ID" value="KIO12573.1"/>
    <property type="molecule type" value="Genomic_DNA"/>
</dbReference>
<dbReference type="FunFam" id="3.30.160.60:FF:000100">
    <property type="entry name" value="Zinc finger 45-like"/>
    <property type="match status" value="1"/>
</dbReference>
<dbReference type="GO" id="GO:0000785">
    <property type="term" value="C:chromatin"/>
    <property type="evidence" value="ECO:0007669"/>
    <property type="project" value="TreeGrafter"/>
</dbReference>
<dbReference type="GO" id="GO:0008270">
    <property type="term" value="F:zinc ion binding"/>
    <property type="evidence" value="ECO:0007669"/>
    <property type="project" value="UniProtKB-KW"/>
</dbReference>
<keyword evidence="2" id="KW-0677">Repeat</keyword>
<dbReference type="AlphaFoldDB" id="A0A0C3JTT7"/>
<feature type="region of interest" description="Disordered" evidence="6">
    <location>
        <begin position="145"/>
        <end position="169"/>
    </location>
</feature>
<feature type="domain" description="C2H2-type" evidence="7">
    <location>
        <begin position="91"/>
        <end position="115"/>
    </location>
</feature>
<dbReference type="GO" id="GO:0005667">
    <property type="term" value="C:transcription regulator complex"/>
    <property type="evidence" value="ECO:0007669"/>
    <property type="project" value="TreeGrafter"/>
</dbReference>
<evidence type="ECO:0000256" key="4">
    <source>
        <dbReference type="ARBA" id="ARBA00022833"/>
    </source>
</evidence>
<protein>
    <recommendedName>
        <fullName evidence="7">C2H2-type domain-containing protein</fullName>
    </recommendedName>
</protein>
<keyword evidence="4" id="KW-0862">Zinc</keyword>
<evidence type="ECO:0000256" key="6">
    <source>
        <dbReference type="SAM" id="MobiDB-lite"/>
    </source>
</evidence>
<dbReference type="GO" id="GO:0031519">
    <property type="term" value="C:PcG protein complex"/>
    <property type="evidence" value="ECO:0007669"/>
    <property type="project" value="TreeGrafter"/>
</dbReference>
<dbReference type="GO" id="GO:0000981">
    <property type="term" value="F:DNA-binding transcription factor activity, RNA polymerase II-specific"/>
    <property type="evidence" value="ECO:0007669"/>
    <property type="project" value="TreeGrafter"/>
</dbReference>
<evidence type="ECO:0000256" key="3">
    <source>
        <dbReference type="ARBA" id="ARBA00022771"/>
    </source>
</evidence>
<dbReference type="PROSITE" id="PS00028">
    <property type="entry name" value="ZINC_FINGER_C2H2_1"/>
    <property type="match status" value="4"/>
</dbReference>
<dbReference type="InParanoid" id="A0A0C3JTT7"/>
<dbReference type="HOGENOM" id="CLU_080497_0_0_1"/>
<reference evidence="8 9" key="1">
    <citation type="submission" date="2014-04" db="EMBL/GenBank/DDBJ databases">
        <authorList>
            <consortium name="DOE Joint Genome Institute"/>
            <person name="Kuo A."/>
            <person name="Kohler A."/>
            <person name="Costa M.D."/>
            <person name="Nagy L.G."/>
            <person name="Floudas D."/>
            <person name="Copeland A."/>
            <person name="Barry K.W."/>
            <person name="Cichocki N."/>
            <person name="Veneault-Fourrey C."/>
            <person name="LaButti K."/>
            <person name="Lindquist E.A."/>
            <person name="Lipzen A."/>
            <person name="Lundell T."/>
            <person name="Morin E."/>
            <person name="Murat C."/>
            <person name="Sun H."/>
            <person name="Tunlid A."/>
            <person name="Henrissat B."/>
            <person name="Grigoriev I.V."/>
            <person name="Hibbett D.S."/>
            <person name="Martin F."/>
            <person name="Nordberg H.P."/>
            <person name="Cantor M.N."/>
            <person name="Hua S.X."/>
        </authorList>
    </citation>
    <scope>NUCLEOTIDE SEQUENCE [LARGE SCALE GENOMIC DNA]</scope>
    <source>
        <strain evidence="8 9">Marx 270</strain>
    </source>
</reference>
<dbReference type="OrthoDB" id="654211at2759"/>
<dbReference type="STRING" id="870435.A0A0C3JTT7"/>
<keyword evidence="9" id="KW-1185">Reference proteome</keyword>
<evidence type="ECO:0000259" key="7">
    <source>
        <dbReference type="PROSITE" id="PS50157"/>
    </source>
</evidence>
<accession>A0A0C3JTT7</accession>
<name>A0A0C3JTT7_PISTI</name>
<feature type="domain" description="C2H2-type" evidence="7">
    <location>
        <begin position="32"/>
        <end position="59"/>
    </location>
</feature>
<dbReference type="PANTHER" id="PTHR14003">
    <property type="entry name" value="TRANSCRIPTIONAL REPRESSOR PROTEIN YY"/>
    <property type="match status" value="1"/>
</dbReference>
<evidence type="ECO:0000256" key="1">
    <source>
        <dbReference type="ARBA" id="ARBA00022723"/>
    </source>
</evidence>
<organism evidence="8 9">
    <name type="scientific">Pisolithus tinctorius Marx 270</name>
    <dbReference type="NCBI Taxonomy" id="870435"/>
    <lineage>
        <taxon>Eukaryota</taxon>
        <taxon>Fungi</taxon>
        <taxon>Dikarya</taxon>
        <taxon>Basidiomycota</taxon>
        <taxon>Agaricomycotina</taxon>
        <taxon>Agaricomycetes</taxon>
        <taxon>Agaricomycetidae</taxon>
        <taxon>Boletales</taxon>
        <taxon>Sclerodermatineae</taxon>
        <taxon>Pisolithaceae</taxon>
        <taxon>Pisolithus</taxon>
    </lineage>
</organism>
<dbReference type="InterPro" id="IPR036236">
    <property type="entry name" value="Znf_C2H2_sf"/>
</dbReference>
<proteinExistence type="predicted"/>
<dbReference type="SMART" id="SM00355">
    <property type="entry name" value="ZnF_C2H2"/>
    <property type="match status" value="4"/>
</dbReference>
<evidence type="ECO:0000256" key="5">
    <source>
        <dbReference type="PROSITE-ProRule" id="PRU00042"/>
    </source>
</evidence>
<keyword evidence="1" id="KW-0479">Metal-binding</keyword>
<reference evidence="9" key="2">
    <citation type="submission" date="2015-01" db="EMBL/GenBank/DDBJ databases">
        <title>Evolutionary Origins and Diversification of the Mycorrhizal Mutualists.</title>
        <authorList>
            <consortium name="DOE Joint Genome Institute"/>
            <consortium name="Mycorrhizal Genomics Consortium"/>
            <person name="Kohler A."/>
            <person name="Kuo A."/>
            <person name="Nagy L.G."/>
            <person name="Floudas D."/>
            <person name="Copeland A."/>
            <person name="Barry K.W."/>
            <person name="Cichocki N."/>
            <person name="Veneault-Fourrey C."/>
            <person name="LaButti K."/>
            <person name="Lindquist E.A."/>
            <person name="Lipzen A."/>
            <person name="Lundell T."/>
            <person name="Morin E."/>
            <person name="Murat C."/>
            <person name="Riley R."/>
            <person name="Ohm R."/>
            <person name="Sun H."/>
            <person name="Tunlid A."/>
            <person name="Henrissat B."/>
            <person name="Grigoriev I.V."/>
            <person name="Hibbett D.S."/>
            <person name="Martin F."/>
        </authorList>
    </citation>
    <scope>NUCLEOTIDE SEQUENCE [LARGE SCALE GENOMIC DNA]</scope>
    <source>
        <strain evidence="9">Marx 270</strain>
    </source>
</reference>
<evidence type="ECO:0000313" key="8">
    <source>
        <dbReference type="EMBL" id="KIO12573.1"/>
    </source>
</evidence>
<dbReference type="InterPro" id="IPR013087">
    <property type="entry name" value="Znf_C2H2_type"/>
</dbReference>
<feature type="domain" description="C2H2-type" evidence="7">
    <location>
        <begin position="60"/>
        <end position="90"/>
    </location>
</feature>
<evidence type="ECO:0000256" key="2">
    <source>
        <dbReference type="ARBA" id="ARBA00022737"/>
    </source>
</evidence>
<gene>
    <name evidence="8" type="ORF">M404DRAFT_993563</name>
</gene>
<dbReference type="Proteomes" id="UP000054217">
    <property type="component" value="Unassembled WGS sequence"/>
</dbReference>
<dbReference type="FunFam" id="3.30.160.60:FF:000038">
    <property type="entry name" value="Zinc finger protein 624"/>
    <property type="match status" value="1"/>
</dbReference>
<dbReference type="PROSITE" id="PS50157">
    <property type="entry name" value="ZINC_FINGER_C2H2_2"/>
    <property type="match status" value="4"/>
</dbReference>
<dbReference type="Pfam" id="PF00096">
    <property type="entry name" value="zf-C2H2"/>
    <property type="match status" value="3"/>
</dbReference>
<feature type="domain" description="C2H2-type" evidence="7">
    <location>
        <begin position="4"/>
        <end position="31"/>
    </location>
</feature>
<dbReference type="SUPFAM" id="SSF57667">
    <property type="entry name" value="beta-beta-alpha zinc fingers"/>
    <property type="match status" value="2"/>
</dbReference>
<evidence type="ECO:0000313" key="9">
    <source>
        <dbReference type="Proteomes" id="UP000054217"/>
    </source>
</evidence>
<keyword evidence="3 5" id="KW-0863">Zinc-finger</keyword>
<dbReference type="Gene3D" id="3.30.160.60">
    <property type="entry name" value="Classic Zinc Finger"/>
    <property type="match status" value="3"/>
</dbReference>